<feature type="domain" description="MRB1590-like C-terminal" evidence="3">
    <location>
        <begin position="476"/>
        <end position="571"/>
    </location>
</feature>
<evidence type="ECO:0000259" key="2">
    <source>
        <dbReference type="Pfam" id="PF20446"/>
    </source>
</evidence>
<evidence type="ECO:0000313" key="4">
    <source>
        <dbReference type="EMBL" id="HCW92055.1"/>
    </source>
</evidence>
<dbReference type="InterPro" id="IPR049069">
    <property type="entry name" value="MRB1590-like_C"/>
</dbReference>
<dbReference type="Pfam" id="PF21117">
    <property type="entry name" value="MRB1590_C"/>
    <property type="match status" value="1"/>
</dbReference>
<accession>A0A3D5Q881</accession>
<dbReference type="Pfam" id="PF09818">
    <property type="entry name" value="ABC_ATPase"/>
    <property type="match status" value="1"/>
</dbReference>
<dbReference type="Pfam" id="PF20446">
    <property type="entry name" value="ABC_N"/>
    <property type="match status" value="1"/>
</dbReference>
<dbReference type="GO" id="GO:0016853">
    <property type="term" value="F:isomerase activity"/>
    <property type="evidence" value="ECO:0007669"/>
    <property type="project" value="UniProtKB-KW"/>
</dbReference>
<dbReference type="Proteomes" id="UP000262325">
    <property type="component" value="Unassembled WGS sequence"/>
</dbReference>
<dbReference type="InterPro" id="IPR019195">
    <property type="entry name" value="ABC_ATPase_put"/>
</dbReference>
<keyword evidence="4" id="KW-0413">Isomerase</keyword>
<dbReference type="PANTHER" id="PTHR38149">
    <property type="entry name" value="ATPASE"/>
    <property type="match status" value="1"/>
</dbReference>
<comment type="caution">
    <text evidence="4">The sequence shown here is derived from an EMBL/GenBank/DDBJ whole genome shotgun (WGS) entry which is preliminary data.</text>
</comment>
<feature type="domain" description="ATPase of the ABC class C-terminal" evidence="1">
    <location>
        <begin position="170"/>
        <end position="450"/>
    </location>
</feature>
<sequence>MKSFSEIKNILSRIDRKGYKAYNDLRGAYKADSFILFIDRVQGDPFASPSDIRININRSYLKFPDECIESAPRKIAFEDYAARIIRDCLIKYSKTVKGSGKSGALFINSGAQEVVERSSVIADENSFEIRMSVGLPAAGRTILANECEKIFYRILPEVIETVKWHNMDKTECLQFVKCIENQEYMRKQLEKKGLVAFIADRSILPRASGNSQKPMKEAVPFYSPESLRVKLSLKNPVSAEDGGQMGEIYGMGIPKGVTTIAGGGFHGKSTLLNALKMGVYPHIPGDGREWTVVDKTGVSIRAEDGRNVAGIDIRSFINNLPMNVDTSFFITSNASGSTSQAANILESIEAGSRLLLIDEDTSATNFMVRDSKMQELVAKDFEPITPFVERVRQLYDCYGVSTVLVMGGNGDYLGKSDNVLMMRNFKCYEVTAEAKSIYEKYRGSNSEVEEQRPQIDYSREIHPETFNFIKNSRKFKIKTLKTDRIIINREEIDVRDVEQFVDDSQLATIGKILRYISDSKFPADYEGLIHYMRKKLDKNGFDFLDKKSSDMTKPRLLEVMAVLNRLRTLQLSQKKN</sequence>
<dbReference type="InterPro" id="IPR046834">
    <property type="entry name" value="ABC_ATPase_C"/>
</dbReference>
<dbReference type="PANTHER" id="PTHR38149:SF1">
    <property type="entry name" value="ATPASE"/>
    <property type="match status" value="1"/>
</dbReference>
<name>A0A3D5Q881_FLESI</name>
<evidence type="ECO:0000313" key="5">
    <source>
        <dbReference type="Proteomes" id="UP000262325"/>
    </source>
</evidence>
<reference evidence="4 5" key="1">
    <citation type="journal article" date="2018" name="Nat. Biotechnol.">
        <title>A standardized bacterial taxonomy based on genome phylogeny substantially revises the tree of life.</title>
        <authorList>
            <person name="Parks D.H."/>
            <person name="Chuvochina M."/>
            <person name="Waite D.W."/>
            <person name="Rinke C."/>
            <person name="Skarshewski A."/>
            <person name="Chaumeil P.A."/>
            <person name="Hugenholtz P."/>
        </authorList>
    </citation>
    <scope>NUCLEOTIDE SEQUENCE [LARGE SCALE GENOMIC DNA]</scope>
    <source>
        <strain evidence="4">UBA8672</strain>
    </source>
</reference>
<gene>
    <name evidence="4" type="ORF">DHM44_00060</name>
</gene>
<dbReference type="InterPro" id="IPR046833">
    <property type="entry name" value="ABC_N"/>
</dbReference>
<dbReference type="SUPFAM" id="SSF52540">
    <property type="entry name" value="P-loop containing nucleoside triphosphate hydrolases"/>
    <property type="match status" value="1"/>
</dbReference>
<organism evidence="4 5">
    <name type="scientific">Flexistipes sinusarabici</name>
    <dbReference type="NCBI Taxonomy" id="2352"/>
    <lineage>
        <taxon>Bacteria</taxon>
        <taxon>Pseudomonadati</taxon>
        <taxon>Deferribacterota</taxon>
        <taxon>Deferribacteres</taxon>
        <taxon>Deferribacterales</taxon>
        <taxon>Flexistipitaceae</taxon>
        <taxon>Flexistipes</taxon>
    </lineage>
</organism>
<evidence type="ECO:0000259" key="3">
    <source>
        <dbReference type="Pfam" id="PF21117"/>
    </source>
</evidence>
<proteinExistence type="predicted"/>
<evidence type="ECO:0000259" key="1">
    <source>
        <dbReference type="Pfam" id="PF09818"/>
    </source>
</evidence>
<dbReference type="AlphaFoldDB" id="A0A3D5Q881"/>
<feature type="domain" description="ATPase of the ABC class N-terminal" evidence="2">
    <location>
        <begin position="6"/>
        <end position="162"/>
    </location>
</feature>
<protein>
    <submittedName>
        <fullName evidence="4">Isopentenyl-diphosphate delta-isomerase</fullName>
    </submittedName>
</protein>
<dbReference type="EMBL" id="DPPF01000001">
    <property type="protein sequence ID" value="HCW92055.1"/>
    <property type="molecule type" value="Genomic_DNA"/>
</dbReference>
<dbReference type="InterPro" id="IPR027417">
    <property type="entry name" value="P-loop_NTPase"/>
</dbReference>